<proteinExistence type="predicted"/>
<sequence length="172" mass="17513">MPPMSQLAQDLMGMFATDPDDPGSARQSREVQDSEPTINEGSQSDAPESKATTGTNATNTTTSTIRAAIIRGPFDSVGTTTRAGVTSDVANGTTVANNANTSNANSTIVKITIENTAVPSEADASIARICTLVATNATGTANTGKKGSLDEEIEDSEGVQEHLPALSGPSTG</sequence>
<dbReference type="HOGENOM" id="CLU_1555251_0_0_1"/>
<reference evidence="3" key="1">
    <citation type="journal article" date="2013" name="Genome Announc.">
        <title>Draft genome sequence of the grapevine dieback fungus Eutypa lata UCR-EL1.</title>
        <authorList>
            <person name="Blanco-Ulate B."/>
            <person name="Rolshausen P.E."/>
            <person name="Cantu D."/>
        </authorList>
    </citation>
    <scope>NUCLEOTIDE SEQUENCE [LARGE SCALE GENOMIC DNA]</scope>
    <source>
        <strain evidence="3">UCR-EL1</strain>
    </source>
</reference>
<dbReference type="AlphaFoldDB" id="M7TKA2"/>
<feature type="compositionally biased region" description="Low complexity" evidence="1">
    <location>
        <begin position="51"/>
        <end position="64"/>
    </location>
</feature>
<evidence type="ECO:0000313" key="2">
    <source>
        <dbReference type="EMBL" id="EMR67120.1"/>
    </source>
</evidence>
<feature type="compositionally biased region" description="Polar residues" evidence="1">
    <location>
        <begin position="34"/>
        <end position="46"/>
    </location>
</feature>
<dbReference type="KEGG" id="ela:UCREL1_5898"/>
<feature type="region of interest" description="Disordered" evidence="1">
    <location>
        <begin position="137"/>
        <end position="172"/>
    </location>
</feature>
<keyword evidence="3" id="KW-1185">Reference proteome</keyword>
<evidence type="ECO:0000313" key="3">
    <source>
        <dbReference type="Proteomes" id="UP000012174"/>
    </source>
</evidence>
<dbReference type="EMBL" id="KB706518">
    <property type="protein sequence ID" value="EMR67120.1"/>
    <property type="molecule type" value="Genomic_DNA"/>
</dbReference>
<evidence type="ECO:0000256" key="1">
    <source>
        <dbReference type="SAM" id="MobiDB-lite"/>
    </source>
</evidence>
<feature type="compositionally biased region" description="Low complexity" evidence="1">
    <location>
        <begin position="137"/>
        <end position="146"/>
    </location>
</feature>
<name>M7TKA2_EUTLA</name>
<gene>
    <name evidence="2" type="ORF">UCREL1_5898</name>
</gene>
<dbReference type="Proteomes" id="UP000012174">
    <property type="component" value="Unassembled WGS sequence"/>
</dbReference>
<accession>M7TKA2</accession>
<protein>
    <submittedName>
        <fullName evidence="2">Uncharacterized protein</fullName>
    </submittedName>
</protein>
<organism evidence="2 3">
    <name type="scientific">Eutypa lata (strain UCR-EL1)</name>
    <name type="common">Grapevine dieback disease fungus</name>
    <name type="synonym">Eutypa armeniacae</name>
    <dbReference type="NCBI Taxonomy" id="1287681"/>
    <lineage>
        <taxon>Eukaryota</taxon>
        <taxon>Fungi</taxon>
        <taxon>Dikarya</taxon>
        <taxon>Ascomycota</taxon>
        <taxon>Pezizomycotina</taxon>
        <taxon>Sordariomycetes</taxon>
        <taxon>Xylariomycetidae</taxon>
        <taxon>Xylariales</taxon>
        <taxon>Diatrypaceae</taxon>
        <taxon>Eutypa</taxon>
    </lineage>
</organism>
<feature type="region of interest" description="Disordered" evidence="1">
    <location>
        <begin position="1"/>
        <end position="64"/>
    </location>
</feature>